<dbReference type="EMBL" id="ML179503">
    <property type="protein sequence ID" value="THU86322.1"/>
    <property type="molecule type" value="Genomic_DNA"/>
</dbReference>
<accession>A0A4S8LBU0</accession>
<dbReference type="Proteomes" id="UP000297245">
    <property type="component" value="Unassembled WGS sequence"/>
</dbReference>
<dbReference type="InterPro" id="IPR033121">
    <property type="entry name" value="PEPTIDASE_A1"/>
</dbReference>
<sequence>MAAKAAFPLSLILSVAILSFSSSVTAVQLDLIVRRKHSLFRKRDESGTFGNGSLALRNEQDLSYFCNVTLGGRDFEVIIDTGSVDLWVSGDVPGTKDLGVPMSISFAKGDVTGNINTAQLEFDGFTIQNQAYLKAETTQDLGDTDGILGLGPGSASDVRRLLNSSSGDPPLDQIFKQNMNTPNFMTFLLSRYGTAEGSSSVEGYPAQLTIGTVTSGLEAILNAPKLPALTDQFGPLVQHWLTLLDADGIIGPDGQKIQTQTNIRNPTAGTPDQLHVMFDSGFSIPQLPGSIVDKIYGTIPGAQFFSDAATITPDLEGLENVWHIPCDYEVNVSFVFAGQEFPISPLDLSVDVGEKDGSGKEICISFFQQIDANIEGNPGFGALDMILGMGFLRNTYILFNFGDFVDGSADNVADPYIQLLSVNDKSQNHVDFVNARLNGKGDDSSTHSGSSATTTSTDTSTTGITDSARLERSRPELSVLVIVAFVMLLGPGF</sequence>
<protein>
    <submittedName>
        <fullName evidence="5">Acid protease</fullName>
    </submittedName>
</protein>
<dbReference type="AlphaFoldDB" id="A0A4S8LBU0"/>
<keyword evidence="3" id="KW-0732">Signal</keyword>
<dbReference type="CDD" id="cd05471">
    <property type="entry name" value="pepsin_like"/>
    <property type="match status" value="1"/>
</dbReference>
<keyword evidence="5" id="KW-0645">Protease</keyword>
<feature type="domain" description="Peptidase A1" evidence="4">
    <location>
        <begin position="64"/>
        <end position="409"/>
    </location>
</feature>
<dbReference type="SUPFAM" id="SSF50630">
    <property type="entry name" value="Acid proteases"/>
    <property type="match status" value="1"/>
</dbReference>
<dbReference type="GO" id="GO:0006508">
    <property type="term" value="P:proteolysis"/>
    <property type="evidence" value="ECO:0007669"/>
    <property type="project" value="UniProtKB-KW"/>
</dbReference>
<dbReference type="InterPro" id="IPR021109">
    <property type="entry name" value="Peptidase_aspartic_dom_sf"/>
</dbReference>
<feature type="chain" id="PRO_5020460763" evidence="3">
    <location>
        <begin position="27"/>
        <end position="493"/>
    </location>
</feature>
<gene>
    <name evidence="5" type="ORF">K435DRAFT_683930</name>
</gene>
<proteinExistence type="inferred from homology"/>
<keyword evidence="5" id="KW-0378">Hydrolase</keyword>
<dbReference type="InterPro" id="IPR001461">
    <property type="entry name" value="Aspartic_peptidase_A1"/>
</dbReference>
<dbReference type="PROSITE" id="PS51767">
    <property type="entry name" value="PEPTIDASE_A1"/>
    <property type="match status" value="1"/>
</dbReference>
<dbReference type="PRINTS" id="PR00792">
    <property type="entry name" value="PEPSIN"/>
</dbReference>
<evidence type="ECO:0000256" key="3">
    <source>
        <dbReference type="SAM" id="SignalP"/>
    </source>
</evidence>
<dbReference type="GO" id="GO:0004190">
    <property type="term" value="F:aspartic-type endopeptidase activity"/>
    <property type="evidence" value="ECO:0007669"/>
    <property type="project" value="InterPro"/>
</dbReference>
<feature type="region of interest" description="Disordered" evidence="2">
    <location>
        <begin position="438"/>
        <end position="469"/>
    </location>
</feature>
<evidence type="ECO:0000256" key="1">
    <source>
        <dbReference type="ARBA" id="ARBA00007447"/>
    </source>
</evidence>
<keyword evidence="6" id="KW-1185">Reference proteome</keyword>
<comment type="similarity">
    <text evidence="1">Belongs to the peptidase A1 family.</text>
</comment>
<organism evidence="5 6">
    <name type="scientific">Dendrothele bispora (strain CBS 962.96)</name>
    <dbReference type="NCBI Taxonomy" id="1314807"/>
    <lineage>
        <taxon>Eukaryota</taxon>
        <taxon>Fungi</taxon>
        <taxon>Dikarya</taxon>
        <taxon>Basidiomycota</taxon>
        <taxon>Agaricomycotina</taxon>
        <taxon>Agaricomycetes</taxon>
        <taxon>Agaricomycetidae</taxon>
        <taxon>Agaricales</taxon>
        <taxon>Agaricales incertae sedis</taxon>
        <taxon>Dendrothele</taxon>
    </lineage>
</organism>
<dbReference type="Gene3D" id="2.40.70.10">
    <property type="entry name" value="Acid Proteases"/>
    <property type="match status" value="2"/>
</dbReference>
<evidence type="ECO:0000259" key="4">
    <source>
        <dbReference type="PROSITE" id="PS51767"/>
    </source>
</evidence>
<name>A0A4S8LBU0_DENBC</name>
<reference evidence="5 6" key="1">
    <citation type="journal article" date="2019" name="Nat. Ecol. Evol.">
        <title>Megaphylogeny resolves global patterns of mushroom evolution.</title>
        <authorList>
            <person name="Varga T."/>
            <person name="Krizsan K."/>
            <person name="Foldi C."/>
            <person name="Dima B."/>
            <person name="Sanchez-Garcia M."/>
            <person name="Sanchez-Ramirez S."/>
            <person name="Szollosi G.J."/>
            <person name="Szarkandi J.G."/>
            <person name="Papp V."/>
            <person name="Albert L."/>
            <person name="Andreopoulos W."/>
            <person name="Angelini C."/>
            <person name="Antonin V."/>
            <person name="Barry K.W."/>
            <person name="Bougher N.L."/>
            <person name="Buchanan P."/>
            <person name="Buyck B."/>
            <person name="Bense V."/>
            <person name="Catcheside P."/>
            <person name="Chovatia M."/>
            <person name="Cooper J."/>
            <person name="Damon W."/>
            <person name="Desjardin D."/>
            <person name="Finy P."/>
            <person name="Geml J."/>
            <person name="Haridas S."/>
            <person name="Hughes K."/>
            <person name="Justo A."/>
            <person name="Karasinski D."/>
            <person name="Kautmanova I."/>
            <person name="Kiss B."/>
            <person name="Kocsube S."/>
            <person name="Kotiranta H."/>
            <person name="LaButti K.M."/>
            <person name="Lechner B.E."/>
            <person name="Liimatainen K."/>
            <person name="Lipzen A."/>
            <person name="Lukacs Z."/>
            <person name="Mihaltcheva S."/>
            <person name="Morgado L.N."/>
            <person name="Niskanen T."/>
            <person name="Noordeloos M.E."/>
            <person name="Ohm R.A."/>
            <person name="Ortiz-Santana B."/>
            <person name="Ovrebo C."/>
            <person name="Racz N."/>
            <person name="Riley R."/>
            <person name="Savchenko A."/>
            <person name="Shiryaev A."/>
            <person name="Soop K."/>
            <person name="Spirin V."/>
            <person name="Szebenyi C."/>
            <person name="Tomsovsky M."/>
            <person name="Tulloss R.E."/>
            <person name="Uehling J."/>
            <person name="Grigoriev I.V."/>
            <person name="Vagvolgyi C."/>
            <person name="Papp T."/>
            <person name="Martin F.M."/>
            <person name="Miettinen O."/>
            <person name="Hibbett D.S."/>
            <person name="Nagy L.G."/>
        </authorList>
    </citation>
    <scope>NUCLEOTIDE SEQUENCE [LARGE SCALE GENOMIC DNA]</scope>
    <source>
        <strain evidence="5 6">CBS 962.96</strain>
    </source>
</reference>
<evidence type="ECO:0000256" key="2">
    <source>
        <dbReference type="SAM" id="MobiDB-lite"/>
    </source>
</evidence>
<dbReference type="OrthoDB" id="15189at2759"/>
<feature type="signal peptide" evidence="3">
    <location>
        <begin position="1"/>
        <end position="26"/>
    </location>
</feature>
<dbReference type="Pfam" id="PF00026">
    <property type="entry name" value="Asp"/>
    <property type="match status" value="2"/>
</dbReference>
<dbReference type="PANTHER" id="PTHR47966:SF51">
    <property type="entry name" value="BETA-SITE APP-CLEAVING ENZYME, ISOFORM A-RELATED"/>
    <property type="match status" value="1"/>
</dbReference>
<evidence type="ECO:0000313" key="5">
    <source>
        <dbReference type="EMBL" id="THU86322.1"/>
    </source>
</evidence>
<evidence type="ECO:0000313" key="6">
    <source>
        <dbReference type="Proteomes" id="UP000297245"/>
    </source>
</evidence>
<dbReference type="InterPro" id="IPR034164">
    <property type="entry name" value="Pepsin-like_dom"/>
</dbReference>
<dbReference type="PANTHER" id="PTHR47966">
    <property type="entry name" value="BETA-SITE APP-CLEAVING ENZYME, ISOFORM A-RELATED"/>
    <property type="match status" value="1"/>
</dbReference>
<feature type="compositionally biased region" description="Low complexity" evidence="2">
    <location>
        <begin position="446"/>
        <end position="467"/>
    </location>
</feature>